<feature type="compositionally biased region" description="Polar residues" evidence="1">
    <location>
        <begin position="183"/>
        <end position="197"/>
    </location>
</feature>
<sequence>MLPYPCPSDDGSGTSAPWLPVHRALPPPFLLRCLLGALPLVPLRRMPWDSPFFLRPVYWAPMPPVDCLWGRLTGGLFAIGRLEDGSWGPVPDLEVRRSRVDGGRSPSSPPDSFSRLNAPSKHPAVSSGARVSMLWPPYWLTLVWSGMASPCVEGTQDARWLSLGGPRPVALDKGPAWTLPKVESSTTSVNRGPSQSGAPDPGSPGLWWLSTCDGLFPPGVPFFSPKDLPWRAQPGLKEELFRRDFQERQHASLLTSSVPSSVSWRSGSPPSPWITLSLPAPRVGCLSGFVDRL</sequence>
<feature type="region of interest" description="Disordered" evidence="1">
    <location>
        <begin position="96"/>
        <end position="124"/>
    </location>
</feature>
<protein>
    <submittedName>
        <fullName evidence="2">Uncharacterized protein</fullName>
    </submittedName>
</protein>
<organism evidence="2 3">
    <name type="scientific">Chionoecetes opilio</name>
    <name type="common">Atlantic snow crab</name>
    <name type="synonym">Cancer opilio</name>
    <dbReference type="NCBI Taxonomy" id="41210"/>
    <lineage>
        <taxon>Eukaryota</taxon>
        <taxon>Metazoa</taxon>
        <taxon>Ecdysozoa</taxon>
        <taxon>Arthropoda</taxon>
        <taxon>Crustacea</taxon>
        <taxon>Multicrustacea</taxon>
        <taxon>Malacostraca</taxon>
        <taxon>Eumalacostraca</taxon>
        <taxon>Eucarida</taxon>
        <taxon>Decapoda</taxon>
        <taxon>Pleocyemata</taxon>
        <taxon>Brachyura</taxon>
        <taxon>Eubrachyura</taxon>
        <taxon>Majoidea</taxon>
        <taxon>Majidae</taxon>
        <taxon>Chionoecetes</taxon>
    </lineage>
</organism>
<evidence type="ECO:0000313" key="3">
    <source>
        <dbReference type="Proteomes" id="UP000770661"/>
    </source>
</evidence>
<name>A0A8J4YEP6_CHIOP</name>
<evidence type="ECO:0000313" key="2">
    <source>
        <dbReference type="EMBL" id="KAG0725907.1"/>
    </source>
</evidence>
<reference evidence="2" key="1">
    <citation type="submission" date="2020-07" db="EMBL/GenBank/DDBJ databases">
        <title>The High-quality genome of the commercially important snow crab, Chionoecetes opilio.</title>
        <authorList>
            <person name="Jeong J.-H."/>
            <person name="Ryu S."/>
        </authorList>
    </citation>
    <scope>NUCLEOTIDE SEQUENCE</scope>
    <source>
        <strain evidence="2">MADBK_172401_WGS</strain>
        <tissue evidence="2">Digestive gland</tissue>
    </source>
</reference>
<evidence type="ECO:0000256" key="1">
    <source>
        <dbReference type="SAM" id="MobiDB-lite"/>
    </source>
</evidence>
<accession>A0A8J4YEP6</accession>
<dbReference type="AlphaFoldDB" id="A0A8J4YEP6"/>
<comment type="caution">
    <text evidence="2">The sequence shown here is derived from an EMBL/GenBank/DDBJ whole genome shotgun (WGS) entry which is preliminary data.</text>
</comment>
<proteinExistence type="predicted"/>
<feature type="region of interest" description="Disordered" evidence="1">
    <location>
        <begin position="180"/>
        <end position="203"/>
    </location>
</feature>
<feature type="compositionally biased region" description="Low complexity" evidence="1">
    <location>
        <begin position="103"/>
        <end position="115"/>
    </location>
</feature>
<keyword evidence="3" id="KW-1185">Reference proteome</keyword>
<dbReference type="EMBL" id="JACEEZ010005075">
    <property type="protein sequence ID" value="KAG0725907.1"/>
    <property type="molecule type" value="Genomic_DNA"/>
</dbReference>
<gene>
    <name evidence="2" type="ORF">GWK47_037675</name>
</gene>
<dbReference type="Proteomes" id="UP000770661">
    <property type="component" value="Unassembled WGS sequence"/>
</dbReference>